<proteinExistence type="predicted"/>
<evidence type="ECO:0000256" key="4">
    <source>
        <dbReference type="ARBA" id="ARBA00022833"/>
    </source>
</evidence>
<dbReference type="OrthoDB" id="9802248at2"/>
<organism evidence="6 7">
    <name type="scientific">Candidatus Thiodictyon syntrophicum</name>
    <dbReference type="NCBI Taxonomy" id="1166950"/>
    <lineage>
        <taxon>Bacteria</taxon>
        <taxon>Pseudomonadati</taxon>
        <taxon>Pseudomonadota</taxon>
        <taxon>Gammaproteobacteria</taxon>
        <taxon>Chromatiales</taxon>
        <taxon>Chromatiaceae</taxon>
        <taxon>Thiodictyon</taxon>
    </lineage>
</organism>
<evidence type="ECO:0000259" key="5">
    <source>
        <dbReference type="SMART" id="SM00849"/>
    </source>
</evidence>
<comment type="cofactor">
    <cofactor evidence="1">
        <name>Zn(2+)</name>
        <dbReference type="ChEBI" id="CHEBI:29105"/>
    </cofactor>
</comment>
<evidence type="ECO:0000256" key="1">
    <source>
        <dbReference type="ARBA" id="ARBA00001947"/>
    </source>
</evidence>
<dbReference type="PANTHER" id="PTHR46233:SF3">
    <property type="entry name" value="HYDROXYACYLGLUTATHIONE HYDROLASE GLOC"/>
    <property type="match status" value="1"/>
</dbReference>
<evidence type="ECO:0000256" key="3">
    <source>
        <dbReference type="ARBA" id="ARBA00022801"/>
    </source>
</evidence>
<dbReference type="AlphaFoldDB" id="A0A2K8UEE3"/>
<name>A0A2K8UEE3_9GAMM</name>
<keyword evidence="3" id="KW-0378">Hydrolase</keyword>
<dbReference type="Proteomes" id="UP000232638">
    <property type="component" value="Chromosome"/>
</dbReference>
<dbReference type="EMBL" id="CP020370">
    <property type="protein sequence ID" value="AUB83946.1"/>
    <property type="molecule type" value="Genomic_DNA"/>
</dbReference>
<dbReference type="KEGG" id="tsy:THSYN_25445"/>
<feature type="domain" description="Metallo-beta-lactamase" evidence="5">
    <location>
        <begin position="12"/>
        <end position="192"/>
    </location>
</feature>
<dbReference type="SUPFAM" id="SSF56281">
    <property type="entry name" value="Metallo-hydrolase/oxidoreductase"/>
    <property type="match status" value="1"/>
</dbReference>
<dbReference type="SMART" id="SM00849">
    <property type="entry name" value="Lactamase_B"/>
    <property type="match status" value="1"/>
</dbReference>
<gene>
    <name evidence="6" type="ORF">THSYN_25445</name>
</gene>
<evidence type="ECO:0000313" key="7">
    <source>
        <dbReference type="Proteomes" id="UP000232638"/>
    </source>
</evidence>
<dbReference type="InterPro" id="IPR001279">
    <property type="entry name" value="Metallo-B-lactamas"/>
</dbReference>
<accession>A0A2K8UEE3</accession>
<evidence type="ECO:0000256" key="2">
    <source>
        <dbReference type="ARBA" id="ARBA00022723"/>
    </source>
</evidence>
<reference evidence="6 7" key="1">
    <citation type="submission" date="2017-03" db="EMBL/GenBank/DDBJ databases">
        <title>Complete genome sequence of Candidatus 'Thiodictyon syntrophicum' sp. nov. strain Cad16T, a photolithoautotroph purple sulfur bacterium isolated from an alpine meromictic lake.</title>
        <authorList>
            <person name="Luedin S.M."/>
            <person name="Pothier J.F."/>
            <person name="Danza F."/>
            <person name="Storelli N."/>
            <person name="Wittwer M."/>
            <person name="Tonolla M."/>
        </authorList>
    </citation>
    <scope>NUCLEOTIDE SEQUENCE [LARGE SCALE GENOMIC DNA]</scope>
    <source>
        <strain evidence="6 7">Cad16T</strain>
    </source>
</reference>
<keyword evidence="7" id="KW-1185">Reference proteome</keyword>
<dbReference type="InterPro" id="IPR051453">
    <property type="entry name" value="MBL_Glyoxalase_II"/>
</dbReference>
<dbReference type="Pfam" id="PF00753">
    <property type="entry name" value="Lactamase_B"/>
    <property type="match status" value="1"/>
</dbReference>
<dbReference type="InterPro" id="IPR036866">
    <property type="entry name" value="RibonucZ/Hydroxyglut_hydro"/>
</dbReference>
<protein>
    <recommendedName>
        <fullName evidence="5">Metallo-beta-lactamase domain-containing protein</fullName>
    </recommendedName>
</protein>
<dbReference type="Gene3D" id="3.60.15.10">
    <property type="entry name" value="Ribonuclease Z/Hydroxyacylglutathione hydrolase-like"/>
    <property type="match status" value="1"/>
</dbReference>
<keyword evidence="4" id="KW-0862">Zinc</keyword>
<dbReference type="GO" id="GO:0046872">
    <property type="term" value="F:metal ion binding"/>
    <property type="evidence" value="ECO:0007669"/>
    <property type="project" value="UniProtKB-KW"/>
</dbReference>
<dbReference type="RefSeq" id="WP_100921620.1">
    <property type="nucleotide sequence ID" value="NZ_CP020370.1"/>
</dbReference>
<dbReference type="CDD" id="cd07737">
    <property type="entry name" value="YcbL-like_MBL-fold"/>
    <property type="match status" value="1"/>
</dbReference>
<sequence length="222" mass="24412">MDFRILPVTPFQQNCTLLWCTATRRAVIIDPGGEAPRILRLIAELKLEPERILLTHGHLDHVGATAELVEHLHLPVCGPHRDDAFLIRGLDRQCEMFGVAPLRPFEPDQWLEQGDTIPVGEATLQVLHCPGHTPGHIVFFHAAGKLAQVGDVLFAGSIGRTDFPRGNHRQLIESITHRLFPLGDEVRFISGHGPMSTFGTERRTNPFVGLAAAGDGLDDAPL</sequence>
<evidence type="ECO:0000313" key="6">
    <source>
        <dbReference type="EMBL" id="AUB83946.1"/>
    </source>
</evidence>
<keyword evidence="2" id="KW-0479">Metal-binding</keyword>
<dbReference type="PANTHER" id="PTHR46233">
    <property type="entry name" value="HYDROXYACYLGLUTATHIONE HYDROLASE GLOC"/>
    <property type="match status" value="1"/>
</dbReference>
<dbReference type="GO" id="GO:0016787">
    <property type="term" value="F:hydrolase activity"/>
    <property type="evidence" value="ECO:0007669"/>
    <property type="project" value="UniProtKB-KW"/>
</dbReference>